<dbReference type="InterPro" id="IPR005358">
    <property type="entry name" value="Puta_zinc/iron-chelating_dom"/>
</dbReference>
<keyword evidence="1" id="KW-0966">Cell projection</keyword>
<dbReference type="Pfam" id="PF03692">
    <property type="entry name" value="CxxCxxCC"/>
    <property type="match status" value="1"/>
</dbReference>
<dbReference type="eggNOG" id="COG0727">
    <property type="taxonomic scope" value="Bacteria"/>
</dbReference>
<reference evidence="1 2" key="1">
    <citation type="journal article" date="2015" name="BMC Genomics">
        <title>Comparative genomics and metabolic profiling of the genus Lysobacter.</title>
        <authorList>
            <person name="de Bruijn I."/>
            <person name="Cheng X."/>
            <person name="de Jager V."/>
            <person name="Exposito R.G."/>
            <person name="Watrous J."/>
            <person name="Patel N."/>
            <person name="Postma J."/>
            <person name="Dorrestein P.C."/>
            <person name="Kobayashi D."/>
            <person name="Raaijmakers J.M."/>
        </authorList>
    </citation>
    <scope>NUCLEOTIDE SEQUENCE [LARGE SCALE GENOMIC DNA]</scope>
    <source>
        <strain evidence="1 2">76</strain>
    </source>
</reference>
<keyword evidence="1" id="KW-0282">Flagellum</keyword>
<dbReference type="Proteomes" id="UP000060787">
    <property type="component" value="Chromosome"/>
</dbReference>
<sequence>MHRGRIDIVVAAPVGFAAAVASARNELAVGQRLLPATPGPMRKWRRSHRFRSAMSTHPCLRCGACCAHFRVAFHWSETDAHPDGLTPTAATEPLDPHRVVMRGTHAGRIHCQSLRGAVGVDAQCGIYPLRPSPCRDLHPAWEDGRPSPQCDRARAAYGLQPLSPQHWSASARSNATD</sequence>
<organism evidence="1 2">
    <name type="scientific">Lysobacter antibioticus</name>
    <dbReference type="NCBI Taxonomy" id="84531"/>
    <lineage>
        <taxon>Bacteria</taxon>
        <taxon>Pseudomonadati</taxon>
        <taxon>Pseudomonadota</taxon>
        <taxon>Gammaproteobacteria</taxon>
        <taxon>Lysobacterales</taxon>
        <taxon>Lysobacteraceae</taxon>
        <taxon>Lysobacter</taxon>
    </lineage>
</organism>
<proteinExistence type="predicted"/>
<dbReference type="AlphaFoldDB" id="A0A0S2FI96"/>
<accession>A0A0S2FI96</accession>
<keyword evidence="1" id="KW-0969">Cilium</keyword>
<keyword evidence="2" id="KW-1185">Reference proteome</keyword>
<protein>
    <submittedName>
        <fullName evidence="1">Flagellin N-methylase family protein</fullName>
    </submittedName>
</protein>
<gene>
    <name evidence="1" type="ORF">LA76x_5158</name>
</gene>
<dbReference type="GO" id="GO:0008168">
    <property type="term" value="F:methyltransferase activity"/>
    <property type="evidence" value="ECO:0007669"/>
    <property type="project" value="UniProtKB-KW"/>
</dbReference>
<evidence type="ECO:0000313" key="2">
    <source>
        <dbReference type="Proteomes" id="UP000060787"/>
    </source>
</evidence>
<name>A0A0S2FI96_LYSAN</name>
<dbReference type="KEGG" id="lab:LA76x_5158"/>
<dbReference type="EMBL" id="CP011129">
    <property type="protein sequence ID" value="ALN83259.1"/>
    <property type="molecule type" value="Genomic_DNA"/>
</dbReference>
<dbReference type="GO" id="GO:0032259">
    <property type="term" value="P:methylation"/>
    <property type="evidence" value="ECO:0007669"/>
    <property type="project" value="UniProtKB-KW"/>
</dbReference>
<dbReference type="STRING" id="84531.LA76x_5158"/>
<keyword evidence="1" id="KW-0808">Transferase</keyword>
<dbReference type="PATRIC" id="fig|84531.8.peg.5165"/>
<evidence type="ECO:0000313" key="1">
    <source>
        <dbReference type="EMBL" id="ALN83259.1"/>
    </source>
</evidence>
<keyword evidence="1" id="KW-0489">Methyltransferase</keyword>